<keyword evidence="3" id="KW-0675">Receptor</keyword>
<dbReference type="Gene3D" id="3.40.190.10">
    <property type="entry name" value="Periplasmic binding protein-like II"/>
    <property type="match status" value="1"/>
</dbReference>
<dbReference type="InterPro" id="IPR005064">
    <property type="entry name" value="BUG"/>
</dbReference>
<dbReference type="InterPro" id="IPR042100">
    <property type="entry name" value="Bug_dom1"/>
</dbReference>
<name>A0A2W7JBK9_9PROT</name>
<accession>A0A2W7JBK9</accession>
<dbReference type="PANTHER" id="PTHR42928:SF5">
    <property type="entry name" value="BLR1237 PROTEIN"/>
    <property type="match status" value="1"/>
</dbReference>
<dbReference type="EMBL" id="QKYU01000003">
    <property type="protein sequence ID" value="PZW49081.1"/>
    <property type="molecule type" value="Genomic_DNA"/>
</dbReference>
<dbReference type="Pfam" id="PF03401">
    <property type="entry name" value="TctC"/>
    <property type="match status" value="1"/>
</dbReference>
<comment type="caution">
    <text evidence="3">The sequence shown here is derived from an EMBL/GenBank/DDBJ whole genome shotgun (WGS) entry which is preliminary data.</text>
</comment>
<reference evidence="3 4" key="1">
    <citation type="submission" date="2018-06" db="EMBL/GenBank/DDBJ databases">
        <title>Genomic Encyclopedia of Archaeal and Bacterial Type Strains, Phase II (KMG-II): from individual species to whole genera.</title>
        <authorList>
            <person name="Goeker M."/>
        </authorList>
    </citation>
    <scope>NUCLEOTIDE SEQUENCE [LARGE SCALE GENOMIC DNA]</scope>
    <source>
        <strain evidence="3 4">DSM 24525</strain>
    </source>
</reference>
<gene>
    <name evidence="3" type="ORF">C8P66_103107</name>
</gene>
<dbReference type="PIRSF" id="PIRSF017082">
    <property type="entry name" value="YflP"/>
    <property type="match status" value="1"/>
</dbReference>
<comment type="similarity">
    <text evidence="1">Belongs to the UPF0065 (bug) family.</text>
</comment>
<dbReference type="OrthoDB" id="7250553at2"/>
<evidence type="ECO:0000256" key="1">
    <source>
        <dbReference type="ARBA" id="ARBA00006987"/>
    </source>
</evidence>
<keyword evidence="4" id="KW-1185">Reference proteome</keyword>
<dbReference type="Proteomes" id="UP000249688">
    <property type="component" value="Unassembled WGS sequence"/>
</dbReference>
<dbReference type="SUPFAM" id="SSF53850">
    <property type="entry name" value="Periplasmic binding protein-like II"/>
    <property type="match status" value="1"/>
</dbReference>
<feature type="chain" id="PRO_5015856938" evidence="2">
    <location>
        <begin position="24"/>
        <end position="324"/>
    </location>
</feature>
<dbReference type="CDD" id="cd07012">
    <property type="entry name" value="PBP2_Bug_TTT"/>
    <property type="match status" value="1"/>
</dbReference>
<evidence type="ECO:0000313" key="3">
    <source>
        <dbReference type="EMBL" id="PZW49081.1"/>
    </source>
</evidence>
<feature type="signal peptide" evidence="2">
    <location>
        <begin position="1"/>
        <end position="23"/>
    </location>
</feature>
<dbReference type="Gene3D" id="3.40.190.150">
    <property type="entry name" value="Bordetella uptake gene, domain 1"/>
    <property type="match status" value="1"/>
</dbReference>
<evidence type="ECO:0000256" key="2">
    <source>
        <dbReference type="SAM" id="SignalP"/>
    </source>
</evidence>
<sequence length="324" mass="33819">MFETTRRRLLAAPALLAASGAMAQSFPSREIRLVVPWAAGGGTDIIGRRLQPMLAAEGLHTIVDNAPGGSSVVGLQRVASARPDGYTVGLASTSILALMASGTITLRNENFTNLVRISEDPMLLLVSARSPWHDLASYLAAFREKQGGMSVGVSGTRGTVSHIFSVVMAKALGADYIFSGYPGGSRAVADVLGGHIDSVILKPNETMSYIREGQLRPLGTFAPARLSQLPDVPTFGEAGIDIFPYGPITQMTYLAAPAGLPPAIAARLTEGFRKAVLSPEFQAFAAENGFPADGLAGAPFGKLCDDVQATMLTVGNTLGVFNAG</sequence>
<evidence type="ECO:0000313" key="4">
    <source>
        <dbReference type="Proteomes" id="UP000249688"/>
    </source>
</evidence>
<protein>
    <submittedName>
        <fullName evidence="3">Tripartite-type tricarboxylate transporter receptor subunit TctC</fullName>
    </submittedName>
</protein>
<keyword evidence="2" id="KW-0732">Signal</keyword>
<proteinExistence type="inferred from homology"/>
<dbReference type="PANTHER" id="PTHR42928">
    <property type="entry name" value="TRICARBOXYLATE-BINDING PROTEIN"/>
    <property type="match status" value="1"/>
</dbReference>
<organism evidence="3 4">
    <name type="scientific">Humitalea rosea</name>
    <dbReference type="NCBI Taxonomy" id="990373"/>
    <lineage>
        <taxon>Bacteria</taxon>
        <taxon>Pseudomonadati</taxon>
        <taxon>Pseudomonadota</taxon>
        <taxon>Alphaproteobacteria</taxon>
        <taxon>Acetobacterales</taxon>
        <taxon>Roseomonadaceae</taxon>
        <taxon>Humitalea</taxon>
    </lineage>
</organism>
<dbReference type="AlphaFoldDB" id="A0A2W7JBK9"/>
<dbReference type="RefSeq" id="WP_111396792.1">
    <property type="nucleotide sequence ID" value="NZ_QKYU01000003.1"/>
</dbReference>